<dbReference type="GO" id="GO:0016705">
    <property type="term" value="F:oxidoreductase activity, acting on paired donors, with incorporation or reduction of molecular oxygen"/>
    <property type="evidence" value="ECO:0007669"/>
    <property type="project" value="InterPro"/>
</dbReference>
<evidence type="ECO:0000256" key="2">
    <source>
        <dbReference type="ARBA" id="ARBA00010617"/>
    </source>
</evidence>
<feature type="binding site" description="axial binding residue" evidence="8">
    <location>
        <position position="236"/>
    </location>
    <ligand>
        <name>heme</name>
        <dbReference type="ChEBI" id="CHEBI:30413"/>
    </ligand>
    <ligandPart>
        <name>Fe</name>
        <dbReference type="ChEBI" id="CHEBI:18248"/>
    </ligandPart>
</feature>
<dbReference type="InterPro" id="IPR050479">
    <property type="entry name" value="CYP11_CYP27_families"/>
</dbReference>
<keyword evidence="6 8" id="KW-0408">Iron</keyword>
<dbReference type="PANTHER" id="PTHR24279:SF120">
    <property type="entry name" value="CYTOCHROME P450"/>
    <property type="match status" value="1"/>
</dbReference>
<dbReference type="InterPro" id="IPR036396">
    <property type="entry name" value="Cyt_P450_sf"/>
</dbReference>
<dbReference type="AlphaFoldDB" id="A0A812C4F8"/>
<evidence type="ECO:0000256" key="9">
    <source>
        <dbReference type="RuleBase" id="RU000461"/>
    </source>
</evidence>
<name>A0A812C4F8_ACAPH</name>
<sequence length="288" mass="32507">MKLGSLERNKAEAEEFIQAVNTVMKITQSEIYAFPWYKILNTPTLKMFVKANALIHKVSTAYSNAAFEKAKAATPGAVTALRAMISMNEEEFSVFVSDMLFASIDTTGHCLAFVLFHLSKYQDVQEKLYQEIKNAGLDGQSLDLSTLPYLRAVLKETLRLKPVTPSVGRVLSKDVLASGYRLQKGTVVSLHHGWAGKQEQYFQKAHEYIPERWLDSNTSKRHPYVFLPFGFGPRSCIGQRVALQEVSLAVIRLLQKYKVDYLSDSLKTVTTIVTTPVNKLPFSFQERE</sequence>
<evidence type="ECO:0000256" key="7">
    <source>
        <dbReference type="ARBA" id="ARBA00023033"/>
    </source>
</evidence>
<comment type="cofactor">
    <cofactor evidence="1 8">
        <name>heme</name>
        <dbReference type="ChEBI" id="CHEBI:30413"/>
    </cofactor>
</comment>
<gene>
    <name evidence="10" type="ORF">SPHA_26920</name>
</gene>
<dbReference type="SUPFAM" id="SSF48264">
    <property type="entry name" value="Cytochrome P450"/>
    <property type="match status" value="1"/>
</dbReference>
<dbReference type="InterPro" id="IPR017972">
    <property type="entry name" value="Cyt_P450_CS"/>
</dbReference>
<keyword evidence="7 9" id="KW-0503">Monooxygenase</keyword>
<evidence type="ECO:0000256" key="1">
    <source>
        <dbReference type="ARBA" id="ARBA00001971"/>
    </source>
</evidence>
<evidence type="ECO:0000313" key="10">
    <source>
        <dbReference type="EMBL" id="CAE1250036.1"/>
    </source>
</evidence>
<dbReference type="GO" id="GO:0005506">
    <property type="term" value="F:iron ion binding"/>
    <property type="evidence" value="ECO:0007669"/>
    <property type="project" value="InterPro"/>
</dbReference>
<keyword evidence="11" id="KW-1185">Reference proteome</keyword>
<dbReference type="PROSITE" id="PS00086">
    <property type="entry name" value="CYTOCHROME_P450"/>
    <property type="match status" value="1"/>
</dbReference>
<evidence type="ECO:0000313" key="11">
    <source>
        <dbReference type="Proteomes" id="UP000597762"/>
    </source>
</evidence>
<evidence type="ECO:0000256" key="8">
    <source>
        <dbReference type="PIRSR" id="PIRSR602401-1"/>
    </source>
</evidence>
<comment type="similarity">
    <text evidence="2 9">Belongs to the cytochrome P450 family.</text>
</comment>
<keyword evidence="5 9" id="KW-0560">Oxidoreductase</keyword>
<dbReference type="Proteomes" id="UP000597762">
    <property type="component" value="Unassembled WGS sequence"/>
</dbReference>
<protein>
    <submittedName>
        <fullName evidence="10">CYP49A</fullName>
    </submittedName>
</protein>
<keyword evidence="3 8" id="KW-0349">Heme</keyword>
<evidence type="ECO:0000256" key="6">
    <source>
        <dbReference type="ARBA" id="ARBA00023004"/>
    </source>
</evidence>
<evidence type="ECO:0000256" key="4">
    <source>
        <dbReference type="ARBA" id="ARBA00022723"/>
    </source>
</evidence>
<evidence type="ECO:0000256" key="3">
    <source>
        <dbReference type="ARBA" id="ARBA00022617"/>
    </source>
</evidence>
<dbReference type="GO" id="GO:0020037">
    <property type="term" value="F:heme binding"/>
    <property type="evidence" value="ECO:0007669"/>
    <property type="project" value="InterPro"/>
</dbReference>
<dbReference type="PRINTS" id="PR00463">
    <property type="entry name" value="EP450I"/>
</dbReference>
<accession>A0A812C4F8</accession>
<dbReference type="EMBL" id="CAHIKZ030001029">
    <property type="protein sequence ID" value="CAE1250036.1"/>
    <property type="molecule type" value="Genomic_DNA"/>
</dbReference>
<organism evidence="10 11">
    <name type="scientific">Acanthosepion pharaonis</name>
    <name type="common">Pharaoh cuttlefish</name>
    <name type="synonym">Sepia pharaonis</name>
    <dbReference type="NCBI Taxonomy" id="158019"/>
    <lineage>
        <taxon>Eukaryota</taxon>
        <taxon>Metazoa</taxon>
        <taxon>Spiralia</taxon>
        <taxon>Lophotrochozoa</taxon>
        <taxon>Mollusca</taxon>
        <taxon>Cephalopoda</taxon>
        <taxon>Coleoidea</taxon>
        <taxon>Decapodiformes</taxon>
        <taxon>Sepiida</taxon>
        <taxon>Sepiina</taxon>
        <taxon>Sepiidae</taxon>
        <taxon>Acanthosepion</taxon>
    </lineage>
</organism>
<dbReference type="PANTHER" id="PTHR24279">
    <property type="entry name" value="CYTOCHROME P450"/>
    <property type="match status" value="1"/>
</dbReference>
<dbReference type="Gene3D" id="1.10.630.10">
    <property type="entry name" value="Cytochrome P450"/>
    <property type="match status" value="1"/>
</dbReference>
<dbReference type="InterPro" id="IPR001128">
    <property type="entry name" value="Cyt_P450"/>
</dbReference>
<proteinExistence type="inferred from homology"/>
<dbReference type="Pfam" id="PF00067">
    <property type="entry name" value="p450"/>
    <property type="match status" value="1"/>
</dbReference>
<dbReference type="GO" id="GO:0004497">
    <property type="term" value="F:monooxygenase activity"/>
    <property type="evidence" value="ECO:0007669"/>
    <property type="project" value="UniProtKB-KW"/>
</dbReference>
<evidence type="ECO:0000256" key="5">
    <source>
        <dbReference type="ARBA" id="ARBA00023002"/>
    </source>
</evidence>
<dbReference type="OrthoDB" id="3945418at2759"/>
<keyword evidence="4 8" id="KW-0479">Metal-binding</keyword>
<reference evidence="10" key="1">
    <citation type="submission" date="2021-01" db="EMBL/GenBank/DDBJ databases">
        <authorList>
            <person name="Li R."/>
            <person name="Bekaert M."/>
        </authorList>
    </citation>
    <scope>NUCLEOTIDE SEQUENCE</scope>
    <source>
        <strain evidence="10">Farmed</strain>
    </source>
</reference>
<comment type="caution">
    <text evidence="10">The sequence shown here is derived from an EMBL/GenBank/DDBJ whole genome shotgun (WGS) entry which is preliminary data.</text>
</comment>
<dbReference type="InterPro" id="IPR002401">
    <property type="entry name" value="Cyt_P450_E_grp-I"/>
</dbReference>
<dbReference type="PRINTS" id="PR00385">
    <property type="entry name" value="P450"/>
</dbReference>